<dbReference type="AlphaFoldDB" id="A0A8H3CD22"/>
<dbReference type="SMART" id="SM00292">
    <property type="entry name" value="BRCT"/>
    <property type="match status" value="2"/>
</dbReference>
<feature type="region of interest" description="Disordered" evidence="1">
    <location>
        <begin position="109"/>
        <end position="216"/>
    </location>
</feature>
<feature type="compositionally biased region" description="Polar residues" evidence="1">
    <location>
        <begin position="273"/>
        <end position="282"/>
    </location>
</feature>
<proteinExistence type="predicted"/>
<dbReference type="PROSITE" id="PS50172">
    <property type="entry name" value="BRCT"/>
    <property type="match status" value="1"/>
</dbReference>
<dbReference type="InterPro" id="IPR036420">
    <property type="entry name" value="BRCT_dom_sf"/>
</dbReference>
<dbReference type="InterPro" id="IPR001357">
    <property type="entry name" value="BRCT_dom"/>
</dbReference>
<dbReference type="Gene3D" id="3.40.50.10190">
    <property type="entry name" value="BRCT domain"/>
    <property type="match status" value="1"/>
</dbReference>
<gene>
    <name evidence="3" type="ORF">RDB_LOCUS122582</name>
</gene>
<dbReference type="OrthoDB" id="7869097at2759"/>
<dbReference type="Proteomes" id="UP000663888">
    <property type="component" value="Unassembled WGS sequence"/>
</dbReference>
<feature type="compositionally biased region" description="Low complexity" evidence="1">
    <location>
        <begin position="317"/>
        <end position="331"/>
    </location>
</feature>
<feature type="compositionally biased region" description="Low complexity" evidence="1">
    <location>
        <begin position="185"/>
        <end position="201"/>
    </location>
</feature>
<dbReference type="Pfam" id="PF01755">
    <property type="entry name" value="Glyco_transf_25"/>
    <property type="match status" value="1"/>
</dbReference>
<dbReference type="InterPro" id="IPR002654">
    <property type="entry name" value="Glyco_trans_25"/>
</dbReference>
<dbReference type="EMBL" id="CAJMWX010001301">
    <property type="protein sequence ID" value="CAE6479782.1"/>
    <property type="molecule type" value="Genomic_DNA"/>
</dbReference>
<comment type="caution">
    <text evidence="3">The sequence shown here is derived from an EMBL/GenBank/DDBJ whole genome shotgun (WGS) entry which is preliminary data.</text>
</comment>
<reference evidence="3" key="1">
    <citation type="submission" date="2021-01" db="EMBL/GenBank/DDBJ databases">
        <authorList>
            <person name="Kaushik A."/>
        </authorList>
    </citation>
    <scope>NUCLEOTIDE SEQUENCE</scope>
    <source>
        <strain evidence="3">AG4-R118</strain>
    </source>
</reference>
<dbReference type="SUPFAM" id="SSF52113">
    <property type="entry name" value="BRCT domain"/>
    <property type="match status" value="1"/>
</dbReference>
<evidence type="ECO:0000259" key="2">
    <source>
        <dbReference type="PROSITE" id="PS50172"/>
    </source>
</evidence>
<feature type="region of interest" description="Disordered" evidence="1">
    <location>
        <begin position="233"/>
        <end position="333"/>
    </location>
</feature>
<feature type="compositionally biased region" description="Basic and acidic residues" evidence="1">
    <location>
        <begin position="121"/>
        <end position="133"/>
    </location>
</feature>
<feature type="domain" description="BRCT" evidence="2">
    <location>
        <begin position="378"/>
        <end position="449"/>
    </location>
</feature>
<protein>
    <recommendedName>
        <fullName evidence="2">BRCT domain-containing protein</fullName>
    </recommendedName>
</protein>
<organism evidence="3 4">
    <name type="scientific">Rhizoctonia solani</name>
    <dbReference type="NCBI Taxonomy" id="456999"/>
    <lineage>
        <taxon>Eukaryota</taxon>
        <taxon>Fungi</taxon>
        <taxon>Dikarya</taxon>
        <taxon>Basidiomycota</taxon>
        <taxon>Agaricomycotina</taxon>
        <taxon>Agaricomycetes</taxon>
        <taxon>Cantharellales</taxon>
        <taxon>Ceratobasidiaceae</taxon>
        <taxon>Rhizoctonia</taxon>
    </lineage>
</organism>
<name>A0A8H3CD22_9AGAM</name>
<accession>A0A8H3CD22</accession>
<evidence type="ECO:0000256" key="1">
    <source>
        <dbReference type="SAM" id="MobiDB-lite"/>
    </source>
</evidence>
<evidence type="ECO:0000313" key="4">
    <source>
        <dbReference type="Proteomes" id="UP000663888"/>
    </source>
</evidence>
<evidence type="ECO:0000313" key="3">
    <source>
        <dbReference type="EMBL" id="CAE6479782.1"/>
    </source>
</evidence>
<dbReference type="CDD" id="cd06532">
    <property type="entry name" value="Glyco_transf_25"/>
    <property type="match status" value="1"/>
</dbReference>
<sequence length="907" mass="101820">MAPIFKTTSGLPLAVYIEPSSPNGPALRKSILANGGAPFPRIDKANVILVDAQTRNGRKCAREQLASNSERVVLFVEWIEACISAGKLLGNDLDWGNLRIQDPEIIDESLYEDGSQANIKPDVKEEDSKDHRPWPTPTSPTRPIQKDQPVPSGVLPRNATPQAKAEIFDPIAGPSNHVASPQASPEPRLSSSLSLKSSKTPSPIPPNYGQLPTEPGYNSLFLSACEEWENIKKDAGTYVPPPKRKSLSYERHVSLDQSTSKSPRHSLSHEQPSRSPDPSSVVYQPLAKKRRPPLPAGSTKRGPKRRASYAQEDEFTSSQLLLPQSPSQSQPIELADDSDDILEIPAPHTQSPTSRNPKKLFTYVDEPMQFSLQTDLPNRVAVIRLIRKHGGTTATRMEDASYIIVSKSMPQYQETVQEAIVVDRVAVPVAWVNRCIEENRIVSTDNYAVATGQKAVGTLTDEEIVKAAMADNPPPPAPSSSWVKHKDRGYRFTEHDREYLQKSLAWTYARDPGFLLSEFLRRLARERSLRAYGLILFAAVALIFLSASFQQRLSLDDLFWESTPKTSLGTDVESTYRQQLATVLDIDKVPHSRTLGVAQRIYVIGLARRKDRRQHMETLVKAMDIDVVWHDALDMHSKIVSDILERVRWARAQSRIGHEKEVPDPQGLHFEWLPDVGADGPVSVRDGSDLWFDPGMKPLPAPPSPDTRSPVLRTAGEDILLPNEPITRAQVSCWYSHYQVLLKIARGEDEVAIILEDDIDMEWDLEKRLRGMWQYLPKDWDIVMLGHCMSDENENPPVRGHPHLHPSKHVLCTHAYAISRAGARRLVRYLRTPLFAFSRPIDHAIQHFNHHKILNIYSVEPAVVIQTKDTVSDIVDGTGGMQTEWLADSALQRVAYYEKLQRQRQPL</sequence>